<keyword evidence="1" id="KW-0812">Transmembrane</keyword>
<accession>A0A2S6CWY8</accession>
<dbReference type="Pfam" id="PF04955">
    <property type="entry name" value="HupE_UreJ"/>
    <property type="match status" value="1"/>
</dbReference>
<proteinExistence type="predicted"/>
<dbReference type="OrthoDB" id="9808192at2"/>
<keyword evidence="3" id="KW-1185">Reference proteome</keyword>
<dbReference type="EMBL" id="PGEM01000034">
    <property type="protein sequence ID" value="PPJ64211.1"/>
    <property type="molecule type" value="Genomic_DNA"/>
</dbReference>
<feature type="transmembrane region" description="Helical" evidence="1">
    <location>
        <begin position="108"/>
        <end position="128"/>
    </location>
</feature>
<dbReference type="Proteomes" id="UP000239589">
    <property type="component" value="Unassembled WGS sequence"/>
</dbReference>
<keyword evidence="1" id="KW-0472">Membrane</keyword>
<name>A0A2S6CWY8_9CYAN</name>
<feature type="transmembrane region" description="Helical" evidence="1">
    <location>
        <begin position="56"/>
        <end position="78"/>
    </location>
</feature>
<organism evidence="2 3">
    <name type="scientific">Cuspidothrix issatschenkoi CHARLIE-1</name>
    <dbReference type="NCBI Taxonomy" id="2052836"/>
    <lineage>
        <taxon>Bacteria</taxon>
        <taxon>Bacillati</taxon>
        <taxon>Cyanobacteriota</taxon>
        <taxon>Cyanophyceae</taxon>
        <taxon>Nostocales</taxon>
        <taxon>Aphanizomenonaceae</taxon>
        <taxon>Cuspidothrix</taxon>
    </lineage>
</organism>
<comment type="caution">
    <text evidence="2">The sequence shown here is derived from an EMBL/GenBank/DDBJ whole genome shotgun (WGS) entry which is preliminary data.</text>
</comment>
<protein>
    <submittedName>
        <fullName evidence="2">Hydantoin utilization protein</fullName>
    </submittedName>
</protein>
<gene>
    <name evidence="2" type="ORF">CUN59_05730</name>
</gene>
<keyword evidence="1" id="KW-1133">Transmembrane helix</keyword>
<evidence type="ECO:0000313" key="2">
    <source>
        <dbReference type="EMBL" id="PPJ64211.1"/>
    </source>
</evidence>
<feature type="transmembrane region" description="Helical" evidence="1">
    <location>
        <begin position="23"/>
        <end position="44"/>
    </location>
</feature>
<evidence type="ECO:0000256" key="1">
    <source>
        <dbReference type="SAM" id="Phobius"/>
    </source>
</evidence>
<dbReference type="RefSeq" id="WP_104386934.1">
    <property type="nucleotide sequence ID" value="NZ_PGEM01000034.1"/>
</dbReference>
<feature type="transmembrane region" description="Helical" evidence="1">
    <location>
        <begin position="135"/>
        <end position="157"/>
    </location>
</feature>
<feature type="transmembrane region" description="Helical" evidence="1">
    <location>
        <begin position="202"/>
        <end position="222"/>
    </location>
</feature>
<evidence type="ECO:0000313" key="3">
    <source>
        <dbReference type="Proteomes" id="UP000239589"/>
    </source>
</evidence>
<reference evidence="2 3" key="1">
    <citation type="submission" date="2018-02" db="EMBL/GenBank/DDBJ databases">
        <title>Discovery of a pederin family compound in a non-symbiotic bloom-forming cyanobacterium.</title>
        <authorList>
            <person name="Kust A."/>
            <person name="Mares J."/>
            <person name="Jokela J."/>
            <person name="Urajova P."/>
            <person name="Hajek J."/>
            <person name="Saurav K."/>
            <person name="Voracova K."/>
            <person name="Fewer D.P."/>
            <person name="Haapaniemi E."/>
            <person name="Permi P."/>
            <person name="Rehakova K."/>
            <person name="Sivonen K."/>
            <person name="Hrouzek P."/>
        </authorList>
    </citation>
    <scope>NUCLEOTIDE SEQUENCE [LARGE SCALE GENOMIC DNA]</scope>
    <source>
        <strain evidence="2 3">CHARLIE-1</strain>
    </source>
</reference>
<dbReference type="InterPro" id="IPR007038">
    <property type="entry name" value="HupE_UreJ"/>
</dbReference>
<dbReference type="AlphaFoldDB" id="A0A2S6CWY8"/>
<feature type="transmembrane region" description="Helical" evidence="1">
    <location>
        <begin position="85"/>
        <end position="102"/>
    </location>
</feature>
<sequence>MFKNAQLLASDSDNLPTFKQQRLLGAIAVLLVISLLTSAGGSPIEHYVTNIWEGLIWGIADPVISLDRFAGILALGLYSARFARSHWLNITFIIAAICGQLINLSPVMLPAPAIVIAICTIVIGAMLLTQISINWLAIAIFSAIAGIFQGYAGATYIIGAETFTAITYIIGVALSQTVIILSAREIGLTFALNEINQILPKIIRFAALAFCAIGIVFLGYSFI</sequence>
<feature type="transmembrane region" description="Helical" evidence="1">
    <location>
        <begin position="163"/>
        <end position="181"/>
    </location>
</feature>